<evidence type="ECO:0000313" key="2">
    <source>
        <dbReference type="EMBL" id="TNV84077.1"/>
    </source>
</evidence>
<protein>
    <submittedName>
        <fullName evidence="2">Uncharacterized protein</fullName>
    </submittedName>
</protein>
<keyword evidence="3" id="KW-1185">Reference proteome</keyword>
<reference evidence="2" key="1">
    <citation type="submission" date="2019-06" db="EMBL/GenBank/DDBJ databases">
        <authorList>
            <person name="Zheng W."/>
        </authorList>
    </citation>
    <scope>NUCLEOTIDE SEQUENCE</scope>
    <source>
        <strain evidence="2">QDHG01</strain>
    </source>
</reference>
<comment type="caution">
    <text evidence="2">The sequence shown here is derived from an EMBL/GenBank/DDBJ whole genome shotgun (WGS) entry which is preliminary data.</text>
</comment>
<gene>
    <name evidence="2" type="ORF">FGO68_gene6180</name>
</gene>
<dbReference type="Proteomes" id="UP000785679">
    <property type="component" value="Unassembled WGS sequence"/>
</dbReference>
<dbReference type="EMBL" id="RRYP01003167">
    <property type="protein sequence ID" value="TNV84077.1"/>
    <property type="molecule type" value="Genomic_DNA"/>
</dbReference>
<keyword evidence="1" id="KW-0472">Membrane</keyword>
<keyword evidence="1" id="KW-1133">Transmembrane helix</keyword>
<evidence type="ECO:0000256" key="1">
    <source>
        <dbReference type="SAM" id="Phobius"/>
    </source>
</evidence>
<sequence>MSAQTIIYVQTNSAFMMISASQATVEAEIKFVLKNPCLNILFAIIPFTLHKRMIQPILLTIQQQTVAQTFLATVTNDVKAHTVLKILFYALLFSSPGLNWAATILNIMLKRGLELN</sequence>
<organism evidence="2 3">
    <name type="scientific">Halteria grandinella</name>
    <dbReference type="NCBI Taxonomy" id="5974"/>
    <lineage>
        <taxon>Eukaryota</taxon>
        <taxon>Sar</taxon>
        <taxon>Alveolata</taxon>
        <taxon>Ciliophora</taxon>
        <taxon>Intramacronucleata</taxon>
        <taxon>Spirotrichea</taxon>
        <taxon>Stichotrichia</taxon>
        <taxon>Sporadotrichida</taxon>
        <taxon>Halteriidae</taxon>
        <taxon>Halteria</taxon>
    </lineage>
</organism>
<dbReference type="AlphaFoldDB" id="A0A8J8T6C0"/>
<evidence type="ECO:0000313" key="3">
    <source>
        <dbReference type="Proteomes" id="UP000785679"/>
    </source>
</evidence>
<keyword evidence="1" id="KW-0812">Transmembrane</keyword>
<proteinExistence type="predicted"/>
<feature type="transmembrane region" description="Helical" evidence="1">
    <location>
        <begin position="86"/>
        <end position="109"/>
    </location>
</feature>
<accession>A0A8J8T6C0</accession>
<name>A0A8J8T6C0_HALGN</name>